<evidence type="ECO:0000256" key="1">
    <source>
        <dbReference type="SAM" id="MobiDB-lite"/>
    </source>
</evidence>
<comment type="caution">
    <text evidence="2">The sequence shown here is derived from an EMBL/GenBank/DDBJ whole genome shotgun (WGS) entry which is preliminary data.</text>
</comment>
<dbReference type="AlphaFoldDB" id="A0A9Q3I317"/>
<name>A0A9Q3I317_9BASI</name>
<protein>
    <submittedName>
        <fullName evidence="2">Uncharacterized protein</fullName>
    </submittedName>
</protein>
<sequence length="137" mass="15438">MPSTRSRASYNPSSRFQKGHRHDYGRSQSVTEGQGSVYDSQSNTLVHSEADNTVLPSNRADTTTRSLSGHIQSQPEGLQQCITEKRVPDTCRSVEKLHEFLPDCEKIPRPSQYLQVTQWMASIDGKGKHDAFNSRME</sequence>
<feature type="compositionally biased region" description="Polar residues" evidence="1">
    <location>
        <begin position="1"/>
        <end position="16"/>
    </location>
</feature>
<evidence type="ECO:0000313" key="2">
    <source>
        <dbReference type="EMBL" id="MBW0526163.1"/>
    </source>
</evidence>
<keyword evidence="3" id="KW-1185">Reference proteome</keyword>
<organism evidence="2 3">
    <name type="scientific">Austropuccinia psidii MF-1</name>
    <dbReference type="NCBI Taxonomy" id="1389203"/>
    <lineage>
        <taxon>Eukaryota</taxon>
        <taxon>Fungi</taxon>
        <taxon>Dikarya</taxon>
        <taxon>Basidiomycota</taxon>
        <taxon>Pucciniomycotina</taxon>
        <taxon>Pucciniomycetes</taxon>
        <taxon>Pucciniales</taxon>
        <taxon>Sphaerophragmiaceae</taxon>
        <taxon>Austropuccinia</taxon>
    </lineage>
</organism>
<feature type="region of interest" description="Disordered" evidence="1">
    <location>
        <begin position="1"/>
        <end position="76"/>
    </location>
</feature>
<proteinExistence type="predicted"/>
<gene>
    <name evidence="2" type="ORF">O181_065878</name>
</gene>
<dbReference type="EMBL" id="AVOT02032413">
    <property type="protein sequence ID" value="MBW0526163.1"/>
    <property type="molecule type" value="Genomic_DNA"/>
</dbReference>
<dbReference type="Proteomes" id="UP000765509">
    <property type="component" value="Unassembled WGS sequence"/>
</dbReference>
<evidence type="ECO:0000313" key="3">
    <source>
        <dbReference type="Proteomes" id="UP000765509"/>
    </source>
</evidence>
<accession>A0A9Q3I317</accession>
<reference evidence="2" key="1">
    <citation type="submission" date="2021-03" db="EMBL/GenBank/DDBJ databases">
        <title>Draft genome sequence of rust myrtle Austropuccinia psidii MF-1, a brazilian biotype.</title>
        <authorList>
            <person name="Quecine M.C."/>
            <person name="Pachon D.M.R."/>
            <person name="Bonatelli M.L."/>
            <person name="Correr F.H."/>
            <person name="Franceschini L.M."/>
            <person name="Leite T.F."/>
            <person name="Margarido G.R.A."/>
            <person name="Almeida C.A."/>
            <person name="Ferrarezi J.A."/>
            <person name="Labate C.A."/>
        </authorList>
    </citation>
    <scope>NUCLEOTIDE SEQUENCE</scope>
    <source>
        <strain evidence="2">MF-1</strain>
    </source>
</reference>
<feature type="compositionally biased region" description="Polar residues" evidence="1">
    <location>
        <begin position="54"/>
        <end position="76"/>
    </location>
</feature>
<feature type="compositionally biased region" description="Polar residues" evidence="1">
    <location>
        <begin position="26"/>
        <end position="46"/>
    </location>
</feature>